<feature type="binding site" evidence="8">
    <location>
        <position position="122"/>
    </location>
    <ligand>
        <name>L-aspartate</name>
        <dbReference type="ChEBI" id="CHEBI:29991"/>
    </ligand>
</feature>
<accession>A0ABV1HWG5</accession>
<dbReference type="SUPFAM" id="SSF52402">
    <property type="entry name" value="Adenine nucleotide alpha hydrolases-like"/>
    <property type="match status" value="1"/>
</dbReference>
<evidence type="ECO:0000256" key="5">
    <source>
        <dbReference type="ARBA" id="ARBA00022605"/>
    </source>
</evidence>
<dbReference type="Pfam" id="PF00764">
    <property type="entry name" value="Arginosuc_synth"/>
    <property type="match status" value="1"/>
</dbReference>
<sequence length="410" mass="45675">MKEKVVLAYSGGLDTTAIIPWLKEHFGYDVICCCVDCGQGNELDGLEERAKASGAAKLYIEDIVDEFAEDYIMPCVQAGAVYENKYLLGTSMARPVIAKKLVEIARKEGASAICHGATGKGNDQIRFELAIKALAPDLKIIAPWRMTDVWTMQSRDDEIEYCKKHGIDLPFDHSHSYSRDRNLWHISHEGLELEDPANEPNYDHMLVLGVTPEKAPDQAEYVTMTFEKGVPTSVNGKKMKVADVIRELNKLGGKHGIGIVDIVENRVVGMKSRGVYETPGGTILMEAHKQLEELVLDRATMEAKKDMGNKMSQVVYEGKWFTPLCDAIRAFVASTQEYVTGEVKFKLYKGNIIKAGTTSPYSLYNESLASFTTGDMYDHHDASGFITLFGLPLKVRAMKLMEAKKNENEK</sequence>
<feature type="binding site" evidence="8">
    <location>
        <position position="122"/>
    </location>
    <ligand>
        <name>L-citrulline</name>
        <dbReference type="ChEBI" id="CHEBI:57743"/>
    </ligand>
</feature>
<dbReference type="RefSeq" id="WP_117496595.1">
    <property type="nucleotide sequence ID" value="NZ_JBBMFC010000001.1"/>
</dbReference>
<comment type="pathway">
    <text evidence="1 8">Amino-acid biosynthesis; L-arginine biosynthesis; L-arginine from L-ornithine and carbamoyl phosphate: step 2/3.</text>
</comment>
<evidence type="ECO:0000259" key="9">
    <source>
        <dbReference type="Pfam" id="PF00764"/>
    </source>
</evidence>
<keyword evidence="5 8" id="KW-0028">Amino-acid biosynthesis</keyword>
<protein>
    <recommendedName>
        <fullName evidence="2 8">Argininosuccinate synthase</fullName>
        <ecNumber evidence="2 8">6.3.4.5</ecNumber>
    </recommendedName>
    <alternativeName>
        <fullName evidence="8">Citrulline--aspartate ligase</fullName>
    </alternativeName>
</protein>
<evidence type="ECO:0000256" key="3">
    <source>
        <dbReference type="ARBA" id="ARBA00022571"/>
    </source>
</evidence>
<evidence type="ECO:0000256" key="6">
    <source>
        <dbReference type="ARBA" id="ARBA00022741"/>
    </source>
</evidence>
<keyword evidence="4 8" id="KW-0436">Ligase</keyword>
<evidence type="ECO:0000313" key="11">
    <source>
        <dbReference type="EMBL" id="MEQ2577267.1"/>
    </source>
</evidence>
<dbReference type="InterPro" id="IPR023434">
    <property type="entry name" value="Arginosuc_synth_type_1_subfam"/>
</dbReference>
<feature type="binding site" evidence="8">
    <location>
        <position position="116"/>
    </location>
    <ligand>
        <name>ATP</name>
        <dbReference type="ChEBI" id="CHEBI:30616"/>
    </ligand>
</feature>
<dbReference type="Gene3D" id="3.40.50.620">
    <property type="entry name" value="HUPs"/>
    <property type="match status" value="1"/>
</dbReference>
<dbReference type="Gene3D" id="1.20.5.470">
    <property type="entry name" value="Single helix bin"/>
    <property type="match status" value="1"/>
</dbReference>
<comment type="caution">
    <text evidence="11">The sequence shown here is derived from an EMBL/GenBank/DDBJ whole genome shotgun (WGS) entry which is preliminary data.</text>
</comment>
<feature type="binding site" evidence="8">
    <location>
        <position position="187"/>
    </location>
    <ligand>
        <name>L-citrulline</name>
        <dbReference type="ChEBI" id="CHEBI:57743"/>
    </ligand>
</feature>
<organism evidence="11 12">
    <name type="scientific">Hominiventricola aquisgranensis</name>
    <dbReference type="NCBI Taxonomy" id="3133164"/>
    <lineage>
        <taxon>Bacteria</taxon>
        <taxon>Bacillati</taxon>
        <taxon>Bacillota</taxon>
        <taxon>Clostridia</taxon>
        <taxon>Lachnospirales</taxon>
        <taxon>Lachnospiraceae</taxon>
        <taxon>Hominiventricola</taxon>
    </lineage>
</organism>
<keyword evidence="7 8" id="KW-0067">ATP-binding</keyword>
<dbReference type="InterPro" id="IPR024074">
    <property type="entry name" value="AS_cat/multimer_dom_body"/>
</dbReference>
<comment type="catalytic activity">
    <reaction evidence="8">
        <text>L-citrulline + L-aspartate + ATP = 2-(N(omega)-L-arginino)succinate + AMP + diphosphate + H(+)</text>
        <dbReference type="Rhea" id="RHEA:10932"/>
        <dbReference type="ChEBI" id="CHEBI:15378"/>
        <dbReference type="ChEBI" id="CHEBI:29991"/>
        <dbReference type="ChEBI" id="CHEBI:30616"/>
        <dbReference type="ChEBI" id="CHEBI:33019"/>
        <dbReference type="ChEBI" id="CHEBI:57472"/>
        <dbReference type="ChEBI" id="CHEBI:57743"/>
        <dbReference type="ChEBI" id="CHEBI:456215"/>
        <dbReference type="EC" id="6.3.4.5"/>
    </reaction>
</comment>
<feature type="binding site" evidence="8">
    <location>
        <position position="123"/>
    </location>
    <ligand>
        <name>L-aspartate</name>
        <dbReference type="ChEBI" id="CHEBI:29991"/>
    </ligand>
</feature>
<dbReference type="InterPro" id="IPR048268">
    <property type="entry name" value="Arginosuc_syn_C"/>
</dbReference>
<dbReference type="InterPro" id="IPR014729">
    <property type="entry name" value="Rossmann-like_a/b/a_fold"/>
</dbReference>
<feature type="binding site" evidence="8">
    <location>
        <position position="118"/>
    </location>
    <ligand>
        <name>L-aspartate</name>
        <dbReference type="ChEBI" id="CHEBI:29991"/>
    </ligand>
</feature>
<dbReference type="Pfam" id="PF20979">
    <property type="entry name" value="Arginosuc_syn_C"/>
    <property type="match status" value="1"/>
</dbReference>
<evidence type="ECO:0000256" key="1">
    <source>
        <dbReference type="ARBA" id="ARBA00004967"/>
    </source>
</evidence>
<keyword evidence="6 8" id="KW-0547">Nucleotide-binding</keyword>
<evidence type="ECO:0000313" key="12">
    <source>
        <dbReference type="Proteomes" id="UP001470288"/>
    </source>
</evidence>
<name>A0ABV1HWG5_9FIRM</name>
<feature type="domain" description="Arginosuccinate synthase C-terminal" evidence="10">
    <location>
        <begin position="177"/>
        <end position="395"/>
    </location>
</feature>
<comment type="subcellular location">
    <subcellularLocation>
        <location evidence="8">Cytoplasm</location>
    </subcellularLocation>
</comment>
<dbReference type="GO" id="GO:0004055">
    <property type="term" value="F:argininosuccinate synthase activity"/>
    <property type="evidence" value="ECO:0007669"/>
    <property type="project" value="UniProtKB-EC"/>
</dbReference>
<reference evidence="11 12" key="1">
    <citation type="submission" date="2024-03" db="EMBL/GenBank/DDBJ databases">
        <title>Human intestinal bacterial collection.</title>
        <authorList>
            <person name="Pauvert C."/>
            <person name="Hitch T.C.A."/>
            <person name="Clavel T."/>
        </authorList>
    </citation>
    <scope>NUCLEOTIDE SEQUENCE [LARGE SCALE GENOMIC DNA]</scope>
    <source>
        <strain evidence="11 12">CLA-AA-H78B</strain>
    </source>
</reference>
<feature type="domain" description="Arginosuccinate synthase-like N-terminal" evidence="9">
    <location>
        <begin position="4"/>
        <end position="167"/>
    </location>
</feature>
<keyword evidence="3 8" id="KW-0055">Arginine biosynthesis</keyword>
<feature type="binding site" evidence="8">
    <location>
        <position position="178"/>
    </location>
    <ligand>
        <name>L-citrulline</name>
        <dbReference type="ChEBI" id="CHEBI:57743"/>
    </ligand>
</feature>
<dbReference type="NCBIfam" id="NF001770">
    <property type="entry name" value="PRK00509.1"/>
    <property type="match status" value="1"/>
</dbReference>
<keyword evidence="12" id="KW-1185">Reference proteome</keyword>
<dbReference type="InterPro" id="IPR001518">
    <property type="entry name" value="Arginosuc_synth"/>
</dbReference>
<dbReference type="Proteomes" id="UP001470288">
    <property type="component" value="Unassembled WGS sequence"/>
</dbReference>
<comment type="caution">
    <text evidence="8">Lacks conserved residue(s) required for the propagation of feature annotation.</text>
</comment>
<dbReference type="InterPro" id="IPR018223">
    <property type="entry name" value="Arginosuc_synth_CS"/>
</dbReference>
<comment type="subunit">
    <text evidence="8">Homotetramer.</text>
</comment>
<feature type="binding site" evidence="8">
    <location>
        <position position="276"/>
    </location>
    <ligand>
        <name>L-citrulline</name>
        <dbReference type="ChEBI" id="CHEBI:57743"/>
    </ligand>
</feature>
<evidence type="ECO:0000256" key="8">
    <source>
        <dbReference type="HAMAP-Rule" id="MF_00005"/>
    </source>
</evidence>
<feature type="binding site" evidence="8">
    <location>
        <position position="86"/>
    </location>
    <ligand>
        <name>L-citrulline</name>
        <dbReference type="ChEBI" id="CHEBI:57743"/>
    </ligand>
</feature>
<dbReference type="PROSITE" id="PS00564">
    <property type="entry name" value="ARGININOSUCCIN_SYN_1"/>
    <property type="match status" value="1"/>
</dbReference>
<keyword evidence="8" id="KW-0963">Cytoplasm</keyword>
<gene>
    <name evidence="8" type="primary">argG</name>
    <name evidence="11" type="ORF">WMO62_00235</name>
</gene>
<dbReference type="PANTHER" id="PTHR11587">
    <property type="entry name" value="ARGININOSUCCINATE SYNTHASE"/>
    <property type="match status" value="1"/>
</dbReference>
<dbReference type="EMBL" id="JBBMFC010000001">
    <property type="protein sequence ID" value="MEQ2577267.1"/>
    <property type="molecule type" value="Genomic_DNA"/>
</dbReference>
<dbReference type="PROSITE" id="PS00565">
    <property type="entry name" value="ARGININOSUCCIN_SYN_2"/>
    <property type="match status" value="1"/>
</dbReference>
<proteinExistence type="inferred from homology"/>
<dbReference type="HAMAP" id="MF_00005">
    <property type="entry name" value="Arg_succ_synth_type1"/>
    <property type="match status" value="1"/>
</dbReference>
<evidence type="ECO:0000256" key="7">
    <source>
        <dbReference type="ARBA" id="ARBA00022840"/>
    </source>
</evidence>
<dbReference type="InterPro" id="IPR048267">
    <property type="entry name" value="Arginosuc_syn_N"/>
</dbReference>
<dbReference type="Gene3D" id="3.90.1260.10">
    <property type="entry name" value="Argininosuccinate synthetase, chain A, domain 2"/>
    <property type="match status" value="1"/>
</dbReference>
<comment type="similarity">
    <text evidence="8">Belongs to the argininosuccinate synthase family. Type 1 subfamily.</text>
</comment>
<dbReference type="SUPFAM" id="SSF69864">
    <property type="entry name" value="Argininosuccinate synthetase, C-terminal domain"/>
    <property type="match status" value="1"/>
</dbReference>
<dbReference type="PANTHER" id="PTHR11587:SF2">
    <property type="entry name" value="ARGININOSUCCINATE SYNTHASE"/>
    <property type="match status" value="1"/>
</dbReference>
<dbReference type="CDD" id="cd01999">
    <property type="entry name" value="ASS"/>
    <property type="match status" value="1"/>
</dbReference>
<dbReference type="EC" id="6.3.4.5" evidence="2 8"/>
<evidence type="ECO:0000256" key="2">
    <source>
        <dbReference type="ARBA" id="ARBA00012286"/>
    </source>
</evidence>
<evidence type="ECO:0000259" key="10">
    <source>
        <dbReference type="Pfam" id="PF20979"/>
    </source>
</evidence>
<feature type="binding site" evidence="8">
    <location>
        <position position="91"/>
    </location>
    <ligand>
        <name>L-citrulline</name>
        <dbReference type="ChEBI" id="CHEBI:57743"/>
    </ligand>
</feature>
<dbReference type="NCBIfam" id="TIGR00032">
    <property type="entry name" value="argG"/>
    <property type="match status" value="1"/>
</dbReference>
<feature type="binding site" evidence="8">
    <location>
        <begin position="8"/>
        <end position="16"/>
    </location>
    <ligand>
        <name>ATP</name>
        <dbReference type="ChEBI" id="CHEBI:30616"/>
    </ligand>
</feature>
<feature type="binding site" evidence="8">
    <location>
        <position position="126"/>
    </location>
    <ligand>
        <name>L-citrulline</name>
        <dbReference type="ChEBI" id="CHEBI:57743"/>
    </ligand>
</feature>
<feature type="binding site" evidence="8">
    <location>
        <position position="264"/>
    </location>
    <ligand>
        <name>L-citrulline</name>
        <dbReference type="ChEBI" id="CHEBI:57743"/>
    </ligand>
</feature>
<evidence type="ECO:0000256" key="4">
    <source>
        <dbReference type="ARBA" id="ARBA00022598"/>
    </source>
</evidence>